<feature type="compositionally biased region" description="Basic and acidic residues" evidence="1">
    <location>
        <begin position="76"/>
        <end position="91"/>
    </location>
</feature>
<evidence type="ECO:0000313" key="2">
    <source>
        <dbReference type="EMBL" id="GBP04537.1"/>
    </source>
</evidence>
<evidence type="ECO:0000256" key="1">
    <source>
        <dbReference type="SAM" id="MobiDB-lite"/>
    </source>
</evidence>
<sequence length="91" mass="10200">MEKKKQTEKEKAAAAAAVEQAELEMLLPFLDKYELIKYRRSRALLNQQNVAAETKANAKGPSSRKRDSSSKTISEASDKTPEKTETRVENS</sequence>
<accession>A0A4C1ST88</accession>
<proteinExistence type="predicted"/>
<evidence type="ECO:0000313" key="3">
    <source>
        <dbReference type="Proteomes" id="UP000299102"/>
    </source>
</evidence>
<organism evidence="2 3">
    <name type="scientific">Eumeta variegata</name>
    <name type="common">Bagworm moth</name>
    <name type="synonym">Eumeta japonica</name>
    <dbReference type="NCBI Taxonomy" id="151549"/>
    <lineage>
        <taxon>Eukaryota</taxon>
        <taxon>Metazoa</taxon>
        <taxon>Ecdysozoa</taxon>
        <taxon>Arthropoda</taxon>
        <taxon>Hexapoda</taxon>
        <taxon>Insecta</taxon>
        <taxon>Pterygota</taxon>
        <taxon>Neoptera</taxon>
        <taxon>Endopterygota</taxon>
        <taxon>Lepidoptera</taxon>
        <taxon>Glossata</taxon>
        <taxon>Ditrysia</taxon>
        <taxon>Tineoidea</taxon>
        <taxon>Psychidae</taxon>
        <taxon>Oiketicinae</taxon>
        <taxon>Eumeta</taxon>
    </lineage>
</organism>
<feature type="region of interest" description="Disordered" evidence="1">
    <location>
        <begin position="45"/>
        <end position="91"/>
    </location>
</feature>
<keyword evidence="3" id="KW-1185">Reference proteome</keyword>
<gene>
    <name evidence="2" type="ORF">EVAR_73362_1</name>
</gene>
<protein>
    <submittedName>
        <fullName evidence="2">Uncharacterized protein</fullName>
    </submittedName>
</protein>
<dbReference type="STRING" id="151549.A0A4C1ST88"/>
<dbReference type="AlphaFoldDB" id="A0A4C1ST88"/>
<reference evidence="2 3" key="1">
    <citation type="journal article" date="2019" name="Commun. Biol.">
        <title>The bagworm genome reveals a unique fibroin gene that provides high tensile strength.</title>
        <authorList>
            <person name="Kono N."/>
            <person name="Nakamura H."/>
            <person name="Ohtoshi R."/>
            <person name="Tomita M."/>
            <person name="Numata K."/>
            <person name="Arakawa K."/>
        </authorList>
    </citation>
    <scope>NUCLEOTIDE SEQUENCE [LARGE SCALE GENOMIC DNA]</scope>
</reference>
<dbReference type="Proteomes" id="UP000299102">
    <property type="component" value="Unassembled WGS sequence"/>
</dbReference>
<comment type="caution">
    <text evidence="2">The sequence shown here is derived from an EMBL/GenBank/DDBJ whole genome shotgun (WGS) entry which is preliminary data.</text>
</comment>
<name>A0A4C1ST88_EUMVA</name>
<dbReference type="EMBL" id="BGZK01003785">
    <property type="protein sequence ID" value="GBP04537.1"/>
    <property type="molecule type" value="Genomic_DNA"/>
</dbReference>